<evidence type="ECO:0000256" key="3">
    <source>
        <dbReference type="ARBA" id="ARBA00023125"/>
    </source>
</evidence>
<organism evidence="6 7">
    <name type="scientific">Candidatus Collierbacteria bacterium CG10_big_fil_rev_8_21_14_0_10_44_9</name>
    <dbReference type="NCBI Taxonomy" id="1974535"/>
    <lineage>
        <taxon>Bacteria</taxon>
        <taxon>Candidatus Collieribacteriota</taxon>
    </lineage>
</organism>
<evidence type="ECO:0000256" key="1">
    <source>
        <dbReference type="ARBA" id="ARBA00022491"/>
    </source>
</evidence>
<dbReference type="PANTHER" id="PTHR30204">
    <property type="entry name" value="REDOX-CYCLING DRUG-SENSING TRANSCRIPTIONAL ACTIVATOR SOXR"/>
    <property type="match status" value="1"/>
</dbReference>
<evidence type="ECO:0000313" key="6">
    <source>
        <dbReference type="EMBL" id="PIR99065.1"/>
    </source>
</evidence>
<evidence type="ECO:0000256" key="4">
    <source>
        <dbReference type="ARBA" id="ARBA00023163"/>
    </source>
</evidence>
<reference evidence="7" key="1">
    <citation type="submission" date="2017-09" db="EMBL/GenBank/DDBJ databases">
        <title>Depth-based differentiation of microbial function through sediment-hosted aquifers and enrichment of novel symbionts in the deep terrestrial subsurface.</title>
        <authorList>
            <person name="Probst A.J."/>
            <person name="Ladd B."/>
            <person name="Jarett J.K."/>
            <person name="Geller-Mcgrath D.E."/>
            <person name="Sieber C.M.K."/>
            <person name="Emerson J.B."/>
            <person name="Anantharaman K."/>
            <person name="Thomas B.C."/>
            <person name="Malmstrom R."/>
            <person name="Stieglmeier M."/>
            <person name="Klingl A."/>
            <person name="Woyke T."/>
            <person name="Ryan C.M."/>
            <person name="Banfield J.F."/>
        </authorList>
    </citation>
    <scope>NUCLEOTIDE SEQUENCE [LARGE SCALE GENOMIC DNA]</scope>
</reference>
<dbReference type="SMART" id="SM00422">
    <property type="entry name" value="HTH_MERR"/>
    <property type="match status" value="1"/>
</dbReference>
<evidence type="ECO:0000256" key="2">
    <source>
        <dbReference type="ARBA" id="ARBA00023015"/>
    </source>
</evidence>
<accession>A0A2H0VIY2</accession>
<feature type="domain" description="HTH merR-type" evidence="5">
    <location>
        <begin position="4"/>
        <end position="55"/>
    </location>
</feature>
<evidence type="ECO:0000313" key="7">
    <source>
        <dbReference type="Proteomes" id="UP000230796"/>
    </source>
</evidence>
<keyword evidence="3" id="KW-0238">DNA-binding</keyword>
<dbReference type="PROSITE" id="PS50937">
    <property type="entry name" value="HTH_MERR_2"/>
    <property type="match status" value="1"/>
</dbReference>
<dbReference type="Proteomes" id="UP000230796">
    <property type="component" value="Unassembled WGS sequence"/>
</dbReference>
<sequence length="334" mass="37272">MDKLYTIIEVATKLNLSNKTLRRWEEAGRFIPSRTLGNQRRYSLEDLQILDAIKHGTINEQKDLLTIDQAAKLCGVSSTTIVRWENEGKIHPLITSGNTYYPRQKLEARMDELKKIYVEPEPVPDTPGVKGAHTPGVFADPAPIPQRTVLKRNPWLQAKEGSLASERTVLNGTLTNALITLLLLLTYHFFFNSPPTSIVPLSGSVQGTSNISPQDTRLDDLIIKFNDYVSTQMLKDAKPAPTTVFQLPNTLSLITGTFILPKGKNQISVTQEQITPNTPVTLVFTNDYSPAKKYWVTVNQGSFTLHTDFPVTQDSPFNYNFITPTSTTSAIIQP</sequence>
<dbReference type="Gene3D" id="1.10.1660.10">
    <property type="match status" value="2"/>
</dbReference>
<dbReference type="SUPFAM" id="SSF46955">
    <property type="entry name" value="Putative DNA-binding domain"/>
    <property type="match status" value="2"/>
</dbReference>
<evidence type="ECO:0000259" key="5">
    <source>
        <dbReference type="PROSITE" id="PS50937"/>
    </source>
</evidence>
<proteinExistence type="predicted"/>
<dbReference type="PANTHER" id="PTHR30204:SF69">
    <property type="entry name" value="MERR-FAMILY TRANSCRIPTIONAL REGULATOR"/>
    <property type="match status" value="1"/>
</dbReference>
<keyword evidence="2" id="KW-0805">Transcription regulation</keyword>
<gene>
    <name evidence="6" type="ORF">COT87_01440</name>
</gene>
<dbReference type="InterPro" id="IPR009061">
    <property type="entry name" value="DNA-bd_dom_put_sf"/>
</dbReference>
<name>A0A2H0VIY2_9BACT</name>
<dbReference type="CDD" id="cd04761">
    <property type="entry name" value="HTH_MerR-SF"/>
    <property type="match status" value="1"/>
</dbReference>
<keyword evidence="4" id="KW-0804">Transcription</keyword>
<dbReference type="AlphaFoldDB" id="A0A2H0VIY2"/>
<comment type="caution">
    <text evidence="6">The sequence shown here is derived from an EMBL/GenBank/DDBJ whole genome shotgun (WGS) entry which is preliminary data.</text>
</comment>
<keyword evidence="1" id="KW-0678">Repressor</keyword>
<protein>
    <recommendedName>
        <fullName evidence="5">HTH merR-type domain-containing protein</fullName>
    </recommendedName>
</protein>
<dbReference type="Pfam" id="PF00376">
    <property type="entry name" value="MerR"/>
    <property type="match status" value="1"/>
</dbReference>
<dbReference type="EMBL" id="PFAF01000028">
    <property type="protein sequence ID" value="PIR99065.1"/>
    <property type="molecule type" value="Genomic_DNA"/>
</dbReference>
<dbReference type="InterPro" id="IPR000551">
    <property type="entry name" value="MerR-type_HTH_dom"/>
</dbReference>
<dbReference type="InterPro" id="IPR047057">
    <property type="entry name" value="MerR_fam"/>
</dbReference>
<dbReference type="GO" id="GO:0003677">
    <property type="term" value="F:DNA binding"/>
    <property type="evidence" value="ECO:0007669"/>
    <property type="project" value="UniProtKB-KW"/>
</dbReference>
<dbReference type="Pfam" id="PF13411">
    <property type="entry name" value="MerR_1"/>
    <property type="match status" value="1"/>
</dbReference>
<dbReference type="GO" id="GO:0003700">
    <property type="term" value="F:DNA-binding transcription factor activity"/>
    <property type="evidence" value="ECO:0007669"/>
    <property type="project" value="InterPro"/>
</dbReference>